<reference evidence="2 3" key="2">
    <citation type="submission" date="2018-02" db="EMBL/GenBank/DDBJ databases">
        <authorList>
            <person name="Cohen D.B."/>
            <person name="Kent A.D."/>
        </authorList>
    </citation>
    <scope>NUCLEOTIDE SEQUENCE [LARGE SCALE GENOMIC DNA]</scope>
    <source>
        <strain evidence="2 3">CECT 9216</strain>
    </source>
</reference>
<gene>
    <name evidence="1" type="ORF">LES8486_01880</name>
    <name evidence="2" type="ORF">LES9216_01880</name>
</gene>
<protein>
    <recommendedName>
        <fullName evidence="5">DUF2969 domain-containing protein</fullName>
    </recommendedName>
</protein>
<dbReference type="KEGG" id="lsu:A6B45_01195"/>
<evidence type="ECO:0000313" key="1">
    <source>
        <dbReference type="EMBL" id="SPD94747.1"/>
    </source>
</evidence>
<keyword evidence="4" id="KW-1185">Reference proteome</keyword>
<sequence length="69" mass="7881">MRRKNQNFDVELVANDQQTQVLVDKKQIGYIEKADRGFVGFFGQQAIINQAKDEDEALQAILASFNLNH</sequence>
<accession>A0A2N9KGF4</accession>
<dbReference type="Proteomes" id="UP000237923">
    <property type="component" value="Unassembled WGS sequence"/>
</dbReference>
<evidence type="ECO:0008006" key="5">
    <source>
        <dbReference type="Google" id="ProtNLM"/>
    </source>
</evidence>
<proteinExistence type="predicted"/>
<dbReference type="RefSeq" id="WP_072612987.1">
    <property type="nucleotide sequence ID" value="NZ_AP017935.1"/>
</dbReference>
<dbReference type="AlphaFoldDB" id="A0A2N9KGF4"/>
<evidence type="ECO:0000313" key="3">
    <source>
        <dbReference type="Proteomes" id="UP000237923"/>
    </source>
</evidence>
<dbReference type="Pfam" id="PF11184">
    <property type="entry name" value="DUF2969"/>
    <property type="match status" value="1"/>
</dbReference>
<dbReference type="Proteomes" id="UP000239237">
    <property type="component" value="Unassembled WGS sequence"/>
</dbReference>
<evidence type="ECO:0000313" key="4">
    <source>
        <dbReference type="Proteomes" id="UP000239237"/>
    </source>
</evidence>
<dbReference type="EMBL" id="OKQR01000005">
    <property type="protein sequence ID" value="SPD94747.1"/>
    <property type="molecule type" value="Genomic_DNA"/>
</dbReference>
<dbReference type="EMBL" id="OKQU01000004">
    <property type="protein sequence ID" value="SPE09690.1"/>
    <property type="molecule type" value="Genomic_DNA"/>
</dbReference>
<evidence type="ECO:0000313" key="2">
    <source>
        <dbReference type="EMBL" id="SPE09690.1"/>
    </source>
</evidence>
<name>A0A2N9KGF4_9LACO</name>
<reference evidence="1 4" key="1">
    <citation type="submission" date="2018-02" db="EMBL/GenBank/DDBJ databases">
        <authorList>
            <person name="Rodrigo-Torres L."/>
            <person name="Arahal R. D."/>
            <person name="Lucena T."/>
        </authorList>
    </citation>
    <scope>NUCLEOTIDE SEQUENCE [LARGE SCALE GENOMIC DNA]</scope>
    <source>
        <strain evidence="1 4">CECT 8486</strain>
    </source>
</reference>
<dbReference type="GeneID" id="99673384"/>
<organism evidence="2 3">
    <name type="scientific">Leuconostoc suionicum</name>
    <dbReference type="NCBI Taxonomy" id="1511761"/>
    <lineage>
        <taxon>Bacteria</taxon>
        <taxon>Bacillati</taxon>
        <taxon>Bacillota</taxon>
        <taxon>Bacilli</taxon>
        <taxon>Lactobacillales</taxon>
        <taxon>Lactobacillaceae</taxon>
        <taxon>Leuconostoc</taxon>
    </lineage>
</organism>
<dbReference type="InterPro" id="IPR021351">
    <property type="entry name" value="DUF2969"/>
</dbReference>